<gene>
    <name evidence="4" type="ORF">Vbra_1203</name>
</gene>
<evidence type="ECO:0000256" key="1">
    <source>
        <dbReference type="ARBA" id="ARBA00022729"/>
    </source>
</evidence>
<feature type="domain" description="Alginate lyase" evidence="3">
    <location>
        <begin position="1"/>
        <end position="265"/>
    </location>
</feature>
<keyword evidence="1" id="KW-0732">Signal</keyword>
<dbReference type="Pfam" id="PF05426">
    <property type="entry name" value="Alginate_lyase"/>
    <property type="match status" value="1"/>
</dbReference>
<name>A0A0G4FGL2_VITBC</name>
<dbReference type="SUPFAM" id="SSF48230">
    <property type="entry name" value="Chondroitin AC/alginate lyase"/>
    <property type="match status" value="1"/>
</dbReference>
<keyword evidence="5" id="KW-1185">Reference proteome</keyword>
<dbReference type="OrthoDB" id="63533at2759"/>
<dbReference type="STRING" id="1169540.A0A0G4FGL2"/>
<dbReference type="InParanoid" id="A0A0G4FGL2"/>
<dbReference type="Gene3D" id="1.50.10.100">
    <property type="entry name" value="Chondroitin AC/alginate lyase"/>
    <property type="match status" value="1"/>
</dbReference>
<dbReference type="EMBL" id="CDMY01000430">
    <property type="protein sequence ID" value="CEM11993.1"/>
    <property type="molecule type" value="Genomic_DNA"/>
</dbReference>
<dbReference type="AlphaFoldDB" id="A0A0G4FGL2"/>
<accession>A0A0G4FGL2</accession>
<dbReference type="InterPro" id="IPR008397">
    <property type="entry name" value="Alginate_lyase_dom"/>
</dbReference>
<evidence type="ECO:0000256" key="2">
    <source>
        <dbReference type="ARBA" id="ARBA00023239"/>
    </source>
</evidence>
<dbReference type="GO" id="GO:0016829">
    <property type="term" value="F:lyase activity"/>
    <property type="evidence" value="ECO:0007669"/>
    <property type="project" value="UniProtKB-KW"/>
</dbReference>
<evidence type="ECO:0000313" key="4">
    <source>
        <dbReference type="EMBL" id="CEM11993.1"/>
    </source>
</evidence>
<proteinExistence type="predicted"/>
<sequence length="313" mass="35907">MSLARYWWPNVTKENPSGLPYINIDGKTNPEIHSVPDYKNLRDLFLSVERLGLGYYFLEDERYAKDAVEKIRVWFLDDDTRMNPHLEYAQIVRGHPRGRRQGVVDMSVSYQLFDGIALIKNSKHWTEQDENGMQAWFEEYIDWQTNSNHGKKESARNNNHGLLYDVQYISTALFLKETDLANRKARMALEKRIGVQIDHTGVQKHEVKRATSWFYSLFGLNAQLLLARVAANVEVDNYHYVAKSGGSIKKAIDFLIPHGLSHGKKWPFSNQGGFNMDRLVEHLAIAYVIYGLDKPRNQCISFAVGGVVNGGIE</sequence>
<evidence type="ECO:0000259" key="3">
    <source>
        <dbReference type="Pfam" id="PF05426"/>
    </source>
</evidence>
<keyword evidence="2" id="KW-0456">Lyase</keyword>
<evidence type="ECO:0000313" key="5">
    <source>
        <dbReference type="Proteomes" id="UP000041254"/>
    </source>
</evidence>
<dbReference type="InterPro" id="IPR008929">
    <property type="entry name" value="Chondroitin_lyas"/>
</dbReference>
<dbReference type="VEuPathDB" id="CryptoDB:Vbra_1203"/>
<reference evidence="4 5" key="1">
    <citation type="submission" date="2014-11" db="EMBL/GenBank/DDBJ databases">
        <authorList>
            <person name="Zhu J."/>
            <person name="Qi W."/>
            <person name="Song R."/>
        </authorList>
    </citation>
    <scope>NUCLEOTIDE SEQUENCE [LARGE SCALE GENOMIC DNA]</scope>
</reference>
<dbReference type="Proteomes" id="UP000041254">
    <property type="component" value="Unassembled WGS sequence"/>
</dbReference>
<organism evidence="4 5">
    <name type="scientific">Vitrella brassicaformis (strain CCMP3155)</name>
    <dbReference type="NCBI Taxonomy" id="1169540"/>
    <lineage>
        <taxon>Eukaryota</taxon>
        <taxon>Sar</taxon>
        <taxon>Alveolata</taxon>
        <taxon>Colpodellida</taxon>
        <taxon>Vitrellaceae</taxon>
        <taxon>Vitrella</taxon>
    </lineage>
</organism>
<protein>
    <recommendedName>
        <fullName evidence="3">Alginate lyase domain-containing protein</fullName>
    </recommendedName>
</protein>